<feature type="non-terminal residue" evidence="3">
    <location>
        <position position="1"/>
    </location>
</feature>
<evidence type="ECO:0000256" key="1">
    <source>
        <dbReference type="SAM" id="MobiDB-lite"/>
    </source>
</evidence>
<keyword evidence="4" id="KW-1185">Reference proteome</keyword>
<dbReference type="PROSITE" id="PS50213">
    <property type="entry name" value="FAS1"/>
    <property type="match status" value="2"/>
</dbReference>
<dbReference type="Pfam" id="PF02469">
    <property type="entry name" value="Fasciclin"/>
    <property type="match status" value="1"/>
</dbReference>
<feature type="domain" description="FAS1" evidence="2">
    <location>
        <begin position="47"/>
        <end position="228"/>
    </location>
</feature>
<evidence type="ECO:0000313" key="3">
    <source>
        <dbReference type="EMBL" id="KZL72161.1"/>
    </source>
</evidence>
<feature type="domain" description="FAS1" evidence="2">
    <location>
        <begin position="221"/>
        <end position="359"/>
    </location>
</feature>
<dbReference type="PANTHER" id="PTHR10900:SF77">
    <property type="entry name" value="FI19380P1"/>
    <property type="match status" value="1"/>
</dbReference>
<proteinExistence type="predicted"/>
<dbReference type="SUPFAM" id="SSF82153">
    <property type="entry name" value="FAS1 domain"/>
    <property type="match status" value="2"/>
</dbReference>
<gene>
    <name evidence="3" type="ORF">CI238_00940</name>
</gene>
<feature type="region of interest" description="Disordered" evidence="1">
    <location>
        <begin position="362"/>
        <end position="394"/>
    </location>
</feature>
<name>A0A166TJP9_COLIC</name>
<dbReference type="InterPro" id="IPR050904">
    <property type="entry name" value="Adhesion/Biosynth-related"/>
</dbReference>
<comment type="caution">
    <text evidence="3">The sequence shown here is derived from an EMBL/GenBank/DDBJ whole genome shotgun (WGS) entry which is preliminary data.</text>
</comment>
<organism evidence="3 4">
    <name type="scientific">Colletotrichum incanum</name>
    <name type="common">Soybean anthracnose fungus</name>
    <dbReference type="NCBI Taxonomy" id="1573173"/>
    <lineage>
        <taxon>Eukaryota</taxon>
        <taxon>Fungi</taxon>
        <taxon>Dikarya</taxon>
        <taxon>Ascomycota</taxon>
        <taxon>Pezizomycotina</taxon>
        <taxon>Sordariomycetes</taxon>
        <taxon>Hypocreomycetidae</taxon>
        <taxon>Glomerellales</taxon>
        <taxon>Glomerellaceae</taxon>
        <taxon>Colletotrichum</taxon>
        <taxon>Colletotrichum spaethianum species complex</taxon>
    </lineage>
</organism>
<dbReference type="Gene3D" id="2.30.180.10">
    <property type="entry name" value="FAS1 domain"/>
    <property type="match status" value="2"/>
</dbReference>
<reference evidence="3 4" key="1">
    <citation type="submission" date="2015-06" db="EMBL/GenBank/DDBJ databases">
        <title>Survival trade-offs in plant roots during colonization by closely related pathogenic and mutualistic fungi.</title>
        <authorList>
            <person name="Hacquard S."/>
            <person name="Kracher B."/>
            <person name="Hiruma K."/>
            <person name="Weinman A."/>
            <person name="Muench P."/>
            <person name="Garrido Oter R."/>
            <person name="Ver Loren van Themaat E."/>
            <person name="Dallerey J.-F."/>
            <person name="Damm U."/>
            <person name="Henrissat B."/>
            <person name="Lespinet O."/>
            <person name="Thon M."/>
            <person name="Kemen E."/>
            <person name="McHardy A.C."/>
            <person name="Schulze-Lefert P."/>
            <person name="O'Connell R.J."/>
        </authorList>
    </citation>
    <scope>NUCLEOTIDE SEQUENCE [LARGE SCALE GENOMIC DNA]</scope>
    <source>
        <strain evidence="3 4">MAFF 238704</strain>
    </source>
</reference>
<dbReference type="InterPro" id="IPR036378">
    <property type="entry name" value="FAS1_dom_sf"/>
</dbReference>
<dbReference type="EMBL" id="LFIW01002391">
    <property type="protein sequence ID" value="KZL72161.1"/>
    <property type="molecule type" value="Genomic_DNA"/>
</dbReference>
<dbReference type="AlphaFoldDB" id="A0A166TJP9"/>
<dbReference type="InterPro" id="IPR000782">
    <property type="entry name" value="FAS1_domain"/>
</dbReference>
<accession>A0A166TJP9</accession>
<dbReference type="Proteomes" id="UP000076584">
    <property type="component" value="Unassembled WGS sequence"/>
</dbReference>
<dbReference type="STRING" id="1573173.A0A166TJP9"/>
<evidence type="ECO:0000313" key="4">
    <source>
        <dbReference type="Proteomes" id="UP000076584"/>
    </source>
</evidence>
<evidence type="ECO:0000259" key="2">
    <source>
        <dbReference type="PROSITE" id="PS50213"/>
    </source>
</evidence>
<protein>
    <submittedName>
        <fullName evidence="3">Fasciclin domain-containing protein</fullName>
    </submittedName>
</protein>
<dbReference type="SMART" id="SM00554">
    <property type="entry name" value="FAS1"/>
    <property type="match status" value="2"/>
</dbReference>
<sequence length="416" mass="43914">LLSHLSLTRGPKDPAGIMYFSQTLTLAVSIVSLASAGSPAVSPRQAQQSLSDALSKHADLSAFNQLLSSYPSIIDNVTAGAENKITLLVPTNDALANFLKQSNASDMSQLPVDQVLTVFKYHTMDAPLTAMNFSSPKGITVPTKLRDELYNLRSPGPALISQYGDEAQGQVLYVSRDTINPAKLRVRQGSSSDDNTANLRAGLGQTAELTAIDGEWDGGYFQSIDTVLEAPRPCSTTIKKLSSSLTSLMDALEKTKLWRTLDAKANVTCLGPNTEAFNEAGSPEKALGNEDLKNALLFHTLPQVAYSNFLEDGQVFTSLANVTVRVTIKDDEIWFNDAKVVSPNVLTNNGLIHVLDRVMSPNATGPSSSDSPSSTASPTGSTGPSSTNAPPSAGNPITGNIRAAAVIALAAGVLLI</sequence>
<dbReference type="PANTHER" id="PTHR10900">
    <property type="entry name" value="PERIOSTIN-RELATED"/>
    <property type="match status" value="1"/>
</dbReference>